<evidence type="ECO:0000256" key="3">
    <source>
        <dbReference type="ARBA" id="ARBA00022801"/>
    </source>
</evidence>
<dbReference type="Proteomes" id="UP001190700">
    <property type="component" value="Unassembled WGS sequence"/>
</dbReference>
<dbReference type="InterPro" id="IPR004447">
    <property type="entry name" value="Peptidase_S41A"/>
</dbReference>
<gene>
    <name evidence="6" type="ORF">CYMTET_12136</name>
</gene>
<dbReference type="InterPro" id="IPR001478">
    <property type="entry name" value="PDZ"/>
</dbReference>
<protein>
    <recommendedName>
        <fullName evidence="5">PDZ domain-containing protein</fullName>
    </recommendedName>
</protein>
<organism evidence="6 7">
    <name type="scientific">Cymbomonas tetramitiformis</name>
    <dbReference type="NCBI Taxonomy" id="36881"/>
    <lineage>
        <taxon>Eukaryota</taxon>
        <taxon>Viridiplantae</taxon>
        <taxon>Chlorophyta</taxon>
        <taxon>Pyramimonadophyceae</taxon>
        <taxon>Pyramimonadales</taxon>
        <taxon>Pyramimonadaceae</taxon>
        <taxon>Cymbomonas</taxon>
    </lineage>
</organism>
<keyword evidence="2" id="KW-0645">Protease</keyword>
<dbReference type="SUPFAM" id="SSF52096">
    <property type="entry name" value="ClpP/crotonase"/>
    <property type="match status" value="1"/>
</dbReference>
<evidence type="ECO:0000256" key="2">
    <source>
        <dbReference type="ARBA" id="ARBA00022670"/>
    </source>
</evidence>
<dbReference type="InterPro" id="IPR041489">
    <property type="entry name" value="PDZ_6"/>
</dbReference>
<dbReference type="PANTHER" id="PTHR32060:SF28">
    <property type="entry name" value="PEPTIDASE S41 FAMILY PROTEIN"/>
    <property type="match status" value="1"/>
</dbReference>
<feature type="domain" description="PDZ" evidence="5">
    <location>
        <begin position="287"/>
        <end position="376"/>
    </location>
</feature>
<dbReference type="InterPro" id="IPR029045">
    <property type="entry name" value="ClpP/crotonase-like_dom_sf"/>
</dbReference>
<keyword evidence="4" id="KW-0720">Serine protease</keyword>
<comment type="caution">
    <text evidence="6">The sequence shown here is derived from an EMBL/GenBank/DDBJ whole genome shotgun (WGS) entry which is preliminary data.</text>
</comment>
<dbReference type="Gene3D" id="3.90.226.10">
    <property type="entry name" value="2-enoyl-CoA Hydratase, Chain A, domain 1"/>
    <property type="match status" value="1"/>
</dbReference>
<dbReference type="AlphaFoldDB" id="A0AAE0LCR2"/>
<dbReference type="CDD" id="cd06782">
    <property type="entry name" value="cpPDZ_CPP-like"/>
    <property type="match status" value="1"/>
</dbReference>
<dbReference type="InterPro" id="IPR036034">
    <property type="entry name" value="PDZ_sf"/>
</dbReference>
<dbReference type="Gene3D" id="2.30.42.10">
    <property type="match status" value="1"/>
</dbReference>
<evidence type="ECO:0000256" key="1">
    <source>
        <dbReference type="ARBA" id="ARBA00009179"/>
    </source>
</evidence>
<evidence type="ECO:0000256" key="4">
    <source>
        <dbReference type="ARBA" id="ARBA00022825"/>
    </source>
</evidence>
<dbReference type="SUPFAM" id="SSF50156">
    <property type="entry name" value="PDZ domain-like"/>
    <property type="match status" value="1"/>
</dbReference>
<evidence type="ECO:0000313" key="6">
    <source>
        <dbReference type="EMBL" id="KAK3280010.1"/>
    </source>
</evidence>
<dbReference type="CDD" id="cd07560">
    <property type="entry name" value="Peptidase_S41_CPP"/>
    <property type="match status" value="1"/>
</dbReference>
<dbReference type="PROSITE" id="PS50106">
    <property type="entry name" value="PDZ"/>
    <property type="match status" value="1"/>
</dbReference>
<dbReference type="Pfam" id="PF03572">
    <property type="entry name" value="Peptidase_S41"/>
    <property type="match status" value="1"/>
</dbReference>
<comment type="similarity">
    <text evidence="1">Belongs to the peptidase S41A family.</text>
</comment>
<keyword evidence="7" id="KW-1185">Reference proteome</keyword>
<dbReference type="Gene3D" id="3.30.750.44">
    <property type="match status" value="1"/>
</dbReference>
<dbReference type="SMART" id="SM00245">
    <property type="entry name" value="TSPc"/>
    <property type="match status" value="1"/>
</dbReference>
<evidence type="ECO:0000313" key="7">
    <source>
        <dbReference type="Proteomes" id="UP001190700"/>
    </source>
</evidence>
<dbReference type="EMBL" id="LGRX02004579">
    <property type="protein sequence ID" value="KAK3280010.1"/>
    <property type="molecule type" value="Genomic_DNA"/>
</dbReference>
<dbReference type="InterPro" id="IPR005151">
    <property type="entry name" value="Tail-specific_protease"/>
</dbReference>
<dbReference type="GO" id="GO:0008236">
    <property type="term" value="F:serine-type peptidase activity"/>
    <property type="evidence" value="ECO:0007669"/>
    <property type="project" value="UniProtKB-KW"/>
</dbReference>
<dbReference type="SMART" id="SM00228">
    <property type="entry name" value="PDZ"/>
    <property type="match status" value="1"/>
</dbReference>
<evidence type="ECO:0000259" key="5">
    <source>
        <dbReference type="PROSITE" id="PS50106"/>
    </source>
</evidence>
<keyword evidence="3" id="KW-0378">Hydrolase</keyword>
<dbReference type="PANTHER" id="PTHR32060">
    <property type="entry name" value="TAIL-SPECIFIC PROTEASE"/>
    <property type="match status" value="1"/>
</dbReference>
<dbReference type="Pfam" id="PF17820">
    <property type="entry name" value="PDZ_6"/>
    <property type="match status" value="1"/>
</dbReference>
<accession>A0AAE0LCR2</accession>
<reference evidence="6 7" key="1">
    <citation type="journal article" date="2015" name="Genome Biol. Evol.">
        <title>Comparative Genomics of a Bacterivorous Green Alga Reveals Evolutionary Causalities and Consequences of Phago-Mixotrophic Mode of Nutrition.</title>
        <authorList>
            <person name="Burns J.A."/>
            <person name="Paasch A."/>
            <person name="Narechania A."/>
            <person name="Kim E."/>
        </authorList>
    </citation>
    <scope>NUCLEOTIDE SEQUENCE [LARGE SCALE GENOMIC DNA]</scope>
    <source>
        <strain evidence="6 7">PLY_AMNH</strain>
    </source>
</reference>
<dbReference type="GO" id="GO:0004175">
    <property type="term" value="F:endopeptidase activity"/>
    <property type="evidence" value="ECO:0007669"/>
    <property type="project" value="TreeGrafter"/>
</dbReference>
<name>A0AAE0LCR2_9CHLO</name>
<proteinExistence type="inferred from homology"/>
<dbReference type="GO" id="GO:0006508">
    <property type="term" value="P:proteolysis"/>
    <property type="evidence" value="ECO:0007669"/>
    <property type="project" value="UniProtKB-KW"/>
</dbReference>
<sequence>MFVKVPVHQLYHQQSEPVCCTRPVKRSTTFFASRFPTLCHLSQSRQSKGIQPRNTGCKSGLGRQPVTNRRLHESKRDQESSELSTTLKLAETCTAVLSSSWQTGAVICISAAAFCSPGAQAMPLSDLPSLSRPAYVETWKRTFGERARDFPLTVASISAPPVLSTTPNRDAYDESMFTTDAWQGMLKLKEYATLLEEIEKEETECGDICTGNREYVEEAWQIVATEYYDARNTFSQTGWVDALTSSMRAHGGVLYTREQAYDVVRTMMLTLGDKYSELLKPSAYRSAIRRPREAERKYLAAQYVGVGVQLGAEAPEGGLVVDAPLAGSPAEEAGVLAGERLLAVDGVPVGPGITAQGYTDVPGVERNVTLDLLRGPAGSRAVLTIGAEPSSEAGEERALEVRKLLLERRALPLPAVTSRMLGDEDRKAMYIRAHYFSSATTAAVKEAVEHGTQSGVKGYVLDLRNNPGGVFEEALATAAGLMPPCKAATTDPQAGCDLAYTVRARSSAGADVVDNTFNTAHLSPRMFPLRPESLTQAPVVVLVNRSSASAAEVLAGALKDNERAVLIGEHTFGKGVIQYYFPVLQDGSGLKLTVAKYLTPGGHDITAEGGLDPDLICHDYPRAPPRYGLGHSSSAQEHNDTCIMQALSVIMRANDV</sequence>